<evidence type="ECO:0000313" key="24">
    <source>
        <dbReference type="WBParaSite" id="maker-uti_cns_0009515-snap-gene-0.2-mRNA-1"/>
    </source>
</evidence>
<dbReference type="EC" id="2.3.2.27" evidence="6"/>
<evidence type="ECO:0000256" key="6">
    <source>
        <dbReference type="ARBA" id="ARBA00012483"/>
    </source>
</evidence>
<keyword evidence="15" id="KW-0458">Lysosome</keyword>
<feature type="region of interest" description="Disordered" evidence="21">
    <location>
        <begin position="1"/>
        <end position="27"/>
    </location>
</feature>
<accession>A0A1I8IHT7</accession>
<feature type="domain" description="RING-type" evidence="22">
    <location>
        <begin position="90"/>
        <end position="130"/>
    </location>
</feature>
<dbReference type="Gene3D" id="3.30.40.10">
    <property type="entry name" value="Zinc/RING finger domain, C3HC4 (zinc finger)"/>
    <property type="match status" value="1"/>
</dbReference>
<evidence type="ECO:0000256" key="1">
    <source>
        <dbReference type="ARBA" id="ARBA00000900"/>
    </source>
</evidence>
<sequence>YQRRHHRRLGRALPPPPPPPPRHSRTQQQRALMLRHLGLPTSFYRADIRCPVCGKTVPSDDTEFHLVMCLTKPKIDYNEDVLSEDKEAECAICLDDLSQGDTIARLPCLCIYHKGCIDDWFKRSRTCPQHPDDT</sequence>
<dbReference type="GO" id="GO:0005768">
    <property type="term" value="C:endosome"/>
    <property type="evidence" value="ECO:0007669"/>
    <property type="project" value="UniProtKB-SubCell"/>
</dbReference>
<evidence type="ECO:0000256" key="11">
    <source>
        <dbReference type="ARBA" id="ARBA00022771"/>
    </source>
</evidence>
<keyword evidence="9" id="KW-0479">Metal-binding</keyword>
<keyword evidence="7" id="KW-0808">Transferase</keyword>
<comment type="subcellular location">
    <subcellularLocation>
        <location evidence="3">Endosome</location>
    </subcellularLocation>
    <subcellularLocation>
        <location evidence="4">Lysosome</location>
    </subcellularLocation>
    <subcellularLocation>
        <location evidence="2">Membrane</location>
        <topology evidence="2">Peripheral membrane protein</topology>
    </subcellularLocation>
</comment>
<dbReference type="FunFam" id="3.30.40.10:FF:000235">
    <property type="entry name" value="E3 ubiquitin-protein ligase ZNRF1"/>
    <property type="match status" value="1"/>
</dbReference>
<feature type="compositionally biased region" description="Basic residues" evidence="21">
    <location>
        <begin position="1"/>
        <end position="10"/>
    </location>
</feature>
<evidence type="ECO:0000256" key="16">
    <source>
        <dbReference type="ARBA" id="ARBA00023288"/>
    </source>
</evidence>
<evidence type="ECO:0000313" key="23">
    <source>
        <dbReference type="Proteomes" id="UP000095280"/>
    </source>
</evidence>
<comment type="catalytic activity">
    <reaction evidence="1">
        <text>S-ubiquitinyl-[E2 ubiquitin-conjugating enzyme]-L-cysteine + [acceptor protein]-L-lysine = [E2 ubiquitin-conjugating enzyme]-L-cysteine + N(6)-ubiquitinyl-[acceptor protein]-L-lysine.</text>
        <dbReference type="EC" id="2.3.2.27"/>
    </reaction>
</comment>
<dbReference type="SMART" id="SM00184">
    <property type="entry name" value="RING"/>
    <property type="match status" value="1"/>
</dbReference>
<evidence type="ECO:0000256" key="10">
    <source>
        <dbReference type="ARBA" id="ARBA00022753"/>
    </source>
</evidence>
<dbReference type="AlphaFoldDB" id="A0A1I8IHT7"/>
<keyword evidence="12" id="KW-0833">Ubl conjugation pathway</keyword>
<evidence type="ECO:0000256" key="2">
    <source>
        <dbReference type="ARBA" id="ARBA00004170"/>
    </source>
</evidence>
<evidence type="ECO:0000256" key="3">
    <source>
        <dbReference type="ARBA" id="ARBA00004177"/>
    </source>
</evidence>
<keyword evidence="10" id="KW-0967">Endosome</keyword>
<evidence type="ECO:0000256" key="18">
    <source>
        <dbReference type="ARBA" id="ARBA00042177"/>
    </source>
</evidence>
<organism evidence="23 25">
    <name type="scientific">Macrostomum lignano</name>
    <dbReference type="NCBI Taxonomy" id="282301"/>
    <lineage>
        <taxon>Eukaryota</taxon>
        <taxon>Metazoa</taxon>
        <taxon>Spiralia</taxon>
        <taxon>Lophotrochozoa</taxon>
        <taxon>Platyhelminthes</taxon>
        <taxon>Rhabditophora</taxon>
        <taxon>Macrostomorpha</taxon>
        <taxon>Macrostomida</taxon>
        <taxon>Macrostomidae</taxon>
        <taxon>Macrostomum</taxon>
    </lineage>
</organism>
<name>A0A1I8IHT7_9PLAT</name>
<evidence type="ECO:0000256" key="7">
    <source>
        <dbReference type="ARBA" id="ARBA00022679"/>
    </source>
</evidence>
<dbReference type="GO" id="GO:0008270">
    <property type="term" value="F:zinc ion binding"/>
    <property type="evidence" value="ECO:0007669"/>
    <property type="project" value="UniProtKB-KW"/>
</dbReference>
<evidence type="ECO:0000256" key="4">
    <source>
        <dbReference type="ARBA" id="ARBA00004371"/>
    </source>
</evidence>
<dbReference type="GO" id="GO:0061630">
    <property type="term" value="F:ubiquitin protein ligase activity"/>
    <property type="evidence" value="ECO:0007669"/>
    <property type="project" value="UniProtKB-EC"/>
</dbReference>
<evidence type="ECO:0000256" key="8">
    <source>
        <dbReference type="ARBA" id="ARBA00022707"/>
    </source>
</evidence>
<keyword evidence="16" id="KW-0449">Lipoprotein</keyword>
<dbReference type="InterPro" id="IPR051878">
    <property type="entry name" value="ZNRF_ubiq-protein_ligase"/>
</dbReference>
<evidence type="ECO:0000256" key="12">
    <source>
        <dbReference type="ARBA" id="ARBA00022786"/>
    </source>
</evidence>
<dbReference type="Gene3D" id="3.30.160.60">
    <property type="entry name" value="Classic Zinc Finger"/>
    <property type="match status" value="1"/>
</dbReference>
<dbReference type="InterPro" id="IPR001841">
    <property type="entry name" value="Znf_RING"/>
</dbReference>
<dbReference type="SUPFAM" id="SSF57850">
    <property type="entry name" value="RING/U-box"/>
    <property type="match status" value="1"/>
</dbReference>
<keyword evidence="8" id="KW-0519">Myristate</keyword>
<dbReference type="GO" id="GO:0043161">
    <property type="term" value="P:proteasome-mediated ubiquitin-dependent protein catabolic process"/>
    <property type="evidence" value="ECO:0007669"/>
    <property type="project" value="TreeGrafter"/>
</dbReference>
<keyword evidence="14" id="KW-0472">Membrane</keyword>
<evidence type="ECO:0000259" key="22">
    <source>
        <dbReference type="PROSITE" id="PS50089"/>
    </source>
</evidence>
<keyword evidence="11 20" id="KW-0863">Zinc-finger</keyword>
<evidence type="ECO:0000256" key="20">
    <source>
        <dbReference type="PROSITE-ProRule" id="PRU00175"/>
    </source>
</evidence>
<dbReference type="InterPro" id="IPR013083">
    <property type="entry name" value="Znf_RING/FYVE/PHD"/>
</dbReference>
<dbReference type="GO" id="GO:0005764">
    <property type="term" value="C:lysosome"/>
    <property type="evidence" value="ECO:0007669"/>
    <property type="project" value="UniProtKB-SubCell"/>
</dbReference>
<evidence type="ECO:0000256" key="13">
    <source>
        <dbReference type="ARBA" id="ARBA00022833"/>
    </source>
</evidence>
<dbReference type="WBParaSite" id="maker-uti_cns_0012627-snap-gene-0.3-mRNA-1">
    <property type="protein sequence ID" value="maker-uti_cns_0012627-snap-gene-0.3-mRNA-1"/>
    <property type="gene ID" value="maker-uti_cns_0012627-snap-gene-0.3"/>
</dbReference>
<dbReference type="PROSITE" id="PS50089">
    <property type="entry name" value="ZF_RING_2"/>
    <property type="match status" value="1"/>
</dbReference>
<dbReference type="Pfam" id="PF13639">
    <property type="entry name" value="zf-RING_2"/>
    <property type="match status" value="1"/>
</dbReference>
<evidence type="ECO:0000256" key="21">
    <source>
        <dbReference type="SAM" id="MobiDB-lite"/>
    </source>
</evidence>
<dbReference type="PANTHER" id="PTHR46661">
    <property type="entry name" value="E3 UBIQUITIN-PROTEIN LIGASE ZNRF1-LIKE PROTEIN"/>
    <property type="match status" value="1"/>
</dbReference>
<keyword evidence="13" id="KW-0862">Zinc</keyword>
<proteinExistence type="predicted"/>
<evidence type="ECO:0000313" key="25">
    <source>
        <dbReference type="WBParaSite" id="maker-uti_cns_0012627-snap-gene-0.3-mRNA-1"/>
    </source>
</evidence>
<dbReference type="PANTHER" id="PTHR46661:SF4">
    <property type="entry name" value="RING-TYPE DOMAIN-CONTAINING PROTEIN"/>
    <property type="match status" value="1"/>
</dbReference>
<dbReference type="GO" id="GO:0070936">
    <property type="term" value="P:protein K48-linked ubiquitination"/>
    <property type="evidence" value="ECO:0007669"/>
    <property type="project" value="TreeGrafter"/>
</dbReference>
<keyword evidence="23" id="KW-1185">Reference proteome</keyword>
<evidence type="ECO:0000256" key="19">
    <source>
        <dbReference type="ARBA" id="ARBA00042305"/>
    </source>
</evidence>
<reference evidence="24 25" key="1">
    <citation type="submission" date="2016-11" db="UniProtKB">
        <authorList>
            <consortium name="WormBaseParasite"/>
        </authorList>
    </citation>
    <scope>IDENTIFICATION</scope>
</reference>
<evidence type="ECO:0000256" key="17">
    <source>
        <dbReference type="ARBA" id="ARBA00040227"/>
    </source>
</evidence>
<evidence type="ECO:0000256" key="15">
    <source>
        <dbReference type="ARBA" id="ARBA00023228"/>
    </source>
</evidence>
<dbReference type="GO" id="GO:0016020">
    <property type="term" value="C:membrane"/>
    <property type="evidence" value="ECO:0007669"/>
    <property type="project" value="UniProtKB-SubCell"/>
</dbReference>
<evidence type="ECO:0000256" key="14">
    <source>
        <dbReference type="ARBA" id="ARBA00023136"/>
    </source>
</evidence>
<evidence type="ECO:0000256" key="5">
    <source>
        <dbReference type="ARBA" id="ARBA00004906"/>
    </source>
</evidence>
<dbReference type="WBParaSite" id="maker-uti_cns_0009515-snap-gene-0.2-mRNA-1">
    <property type="protein sequence ID" value="maker-uti_cns_0009515-snap-gene-0.2-mRNA-1"/>
    <property type="gene ID" value="maker-uti_cns_0009515-snap-gene-0.2"/>
</dbReference>
<dbReference type="Proteomes" id="UP000095280">
    <property type="component" value="Unplaced"/>
</dbReference>
<comment type="pathway">
    <text evidence="5">Protein modification; protein ubiquitination.</text>
</comment>
<evidence type="ECO:0000256" key="9">
    <source>
        <dbReference type="ARBA" id="ARBA00022723"/>
    </source>
</evidence>
<protein>
    <recommendedName>
        <fullName evidence="17">E3 ubiquitin-protein ligase ZNRF1</fullName>
        <ecNumber evidence="6">2.3.2.27</ecNumber>
    </recommendedName>
    <alternativeName>
        <fullName evidence="18">RING-type E3 ubiquitin transferase ZNRF1</fullName>
    </alternativeName>
    <alternativeName>
        <fullName evidence="19">Zinc/RING finger protein 1</fullName>
    </alternativeName>
</protein>